<name>A0A9X2BYN9_9BURK</name>
<gene>
    <name evidence="1" type="ORF">LPC04_01645</name>
</gene>
<dbReference type="RefSeq" id="WP_275680437.1">
    <property type="nucleotide sequence ID" value="NZ_JAJLJH010000001.1"/>
</dbReference>
<evidence type="ECO:0000313" key="2">
    <source>
        <dbReference type="Proteomes" id="UP001139353"/>
    </source>
</evidence>
<dbReference type="Proteomes" id="UP001139353">
    <property type="component" value="Unassembled WGS sequence"/>
</dbReference>
<protein>
    <submittedName>
        <fullName evidence="1">Uncharacterized protein</fullName>
    </submittedName>
</protein>
<sequence length="234" mass="25656">MSGRIRASGFGLDRHTLTEREDAKADVDPAVVCKKHKVGLDMTKRSNFLLCCLALLAVTSGCAVQHPWTSGELSEPPPVAQYRIAFDATMPTEVYMEKMGSELQPPKFSDADRNAALAGSKALYSEFLARFSPRFKEQSRKYGMVVVDAPGPGVGRILLHVNMMGTSRTPTRDGPELGLQTKLQDDKGHTFWTYESLVGSSSLTARIDDSLVDAYVDSLLSSMRKDRVIGSTHN</sequence>
<proteinExistence type="predicted"/>
<keyword evidence="2" id="KW-1185">Reference proteome</keyword>
<evidence type="ECO:0000313" key="1">
    <source>
        <dbReference type="EMBL" id="MCK9684406.1"/>
    </source>
</evidence>
<organism evidence="1 2">
    <name type="scientific">Scleromatobacter humisilvae</name>
    <dbReference type="NCBI Taxonomy" id="2897159"/>
    <lineage>
        <taxon>Bacteria</taxon>
        <taxon>Pseudomonadati</taxon>
        <taxon>Pseudomonadota</taxon>
        <taxon>Betaproteobacteria</taxon>
        <taxon>Burkholderiales</taxon>
        <taxon>Sphaerotilaceae</taxon>
        <taxon>Scleromatobacter</taxon>
    </lineage>
</organism>
<comment type="caution">
    <text evidence="1">The sequence shown here is derived from an EMBL/GenBank/DDBJ whole genome shotgun (WGS) entry which is preliminary data.</text>
</comment>
<accession>A0A9X2BYN9</accession>
<reference evidence="1" key="1">
    <citation type="submission" date="2021-11" db="EMBL/GenBank/DDBJ databases">
        <title>BS-T2-15 a new species belonging to the Comamonadaceae family isolated from the soil of a French oak forest.</title>
        <authorList>
            <person name="Mieszkin S."/>
            <person name="Alain K."/>
        </authorList>
    </citation>
    <scope>NUCLEOTIDE SEQUENCE</scope>
    <source>
        <strain evidence="1">BS-T2-15</strain>
    </source>
</reference>
<dbReference type="EMBL" id="JAJLJH010000001">
    <property type="protein sequence ID" value="MCK9684406.1"/>
    <property type="molecule type" value="Genomic_DNA"/>
</dbReference>
<dbReference type="AlphaFoldDB" id="A0A9X2BYN9"/>